<proteinExistence type="predicted"/>
<keyword evidence="2" id="KW-1185">Reference proteome</keyword>
<evidence type="ECO:0000313" key="1">
    <source>
        <dbReference type="EMBL" id="CDR96471.1"/>
    </source>
</evidence>
<dbReference type="GeneID" id="24565012"/>
<accession>A0A061D6Y7</accession>
<organism evidence="1 2">
    <name type="scientific">Babesia bigemina</name>
    <dbReference type="NCBI Taxonomy" id="5866"/>
    <lineage>
        <taxon>Eukaryota</taxon>
        <taxon>Sar</taxon>
        <taxon>Alveolata</taxon>
        <taxon>Apicomplexa</taxon>
        <taxon>Aconoidasida</taxon>
        <taxon>Piroplasmida</taxon>
        <taxon>Babesiidae</taxon>
        <taxon>Babesia</taxon>
    </lineage>
</organism>
<reference evidence="2" key="1">
    <citation type="journal article" date="2014" name="Nucleic Acids Res.">
        <title>The evolutionary dynamics of variant antigen genes in Babesia reveal a history of genomic innovation underlying host-parasite interaction.</title>
        <authorList>
            <person name="Jackson A.P."/>
            <person name="Otto T.D."/>
            <person name="Darby A."/>
            <person name="Ramaprasad A."/>
            <person name="Xia D."/>
            <person name="Echaide I.E."/>
            <person name="Farber M."/>
            <person name="Gahlot S."/>
            <person name="Gamble J."/>
            <person name="Gupta D."/>
            <person name="Gupta Y."/>
            <person name="Jackson L."/>
            <person name="Malandrin L."/>
            <person name="Malas T.B."/>
            <person name="Moussa E."/>
            <person name="Nair M."/>
            <person name="Reid A.J."/>
            <person name="Sanders M."/>
            <person name="Sharma J."/>
            <person name="Tracey A."/>
            <person name="Quail M.A."/>
            <person name="Weir W."/>
            <person name="Wastling J.M."/>
            <person name="Hall N."/>
            <person name="Willadsen P."/>
            <person name="Lingelbach K."/>
            <person name="Shiels B."/>
            <person name="Tait A."/>
            <person name="Berriman M."/>
            <person name="Allred D.R."/>
            <person name="Pain A."/>
        </authorList>
    </citation>
    <scope>NUCLEOTIDE SEQUENCE [LARGE SCALE GENOMIC DNA]</scope>
    <source>
        <strain evidence="2">Bond</strain>
    </source>
</reference>
<name>A0A061D6Y7_BABBI</name>
<dbReference type="OMA" id="CLHIDIL"/>
<protein>
    <submittedName>
        <fullName evidence="1">Uncharacterized protein</fullName>
    </submittedName>
</protein>
<dbReference type="KEGG" id="bbig:BBBOND_0303750"/>
<dbReference type="AlphaFoldDB" id="A0A061D6Y7"/>
<dbReference type="EMBL" id="LK391709">
    <property type="protein sequence ID" value="CDR96471.1"/>
    <property type="molecule type" value="Genomic_DNA"/>
</dbReference>
<dbReference type="VEuPathDB" id="PiroplasmaDB:BBBOND_0303750"/>
<dbReference type="Proteomes" id="UP000033188">
    <property type="component" value="Chromosome 3"/>
</dbReference>
<evidence type="ECO:0000313" key="2">
    <source>
        <dbReference type="Proteomes" id="UP000033188"/>
    </source>
</evidence>
<dbReference type="RefSeq" id="XP_012768657.1">
    <property type="nucleotide sequence ID" value="XM_012913203.1"/>
</dbReference>
<sequence length="526" mass="58178">MRGSHAVNLRRVLSLPTARRETFLFGRARARPRATRSGLAKPIRREGAPGTVITPSSLGNGVSNDTDYDTQSAWYGAPAPTGGRAALVPQSPQSADGKVSDSIAGRINASFDRSDIAYSASNLMEGRQSPLSVEAVLDLQIRQNVFNLPAPRLRVWLYNLDIGTIAQAALSNLFSATPSVDKVLVAESVLANKVGSEHGVRSCRDAFLLLKLQRALLLLGLRCELNLALYRPCIQLLNFKLDSMRSEHVVHVCQTLAWLWHRMALDGKLESIRDCHGLKEADDLQASLYSPLVSCLERAVLDIGPDTITRLLDLLVMLQRQLSKGKLMSSERVESNLPKPFYFVCKEVLAKLSKSVDYKDFHLVVRCLSRCSSVDPVSLNCVLLLYKSLATGSESSMYYPLERFVVEVILRGLEIEPVTKDANAELRRTQTEAASTYQAALTPLPSCYITVPKGYRRKVHSLKDISPLISWAVGTLKRSMDPSVADMCDYSHIKRHYRMRSSLQLPLTDLLRSSADRNNSAPATPS</sequence>
<gene>
    <name evidence="1" type="ORF">BBBOND_0303750</name>
</gene>
<dbReference type="OrthoDB" id="365908at2759"/>